<dbReference type="Gene3D" id="3.40.50.150">
    <property type="entry name" value="Vaccinia Virus protein VP39"/>
    <property type="match status" value="1"/>
</dbReference>
<evidence type="ECO:0000313" key="2">
    <source>
        <dbReference type="EMBL" id="MBJ6727320.1"/>
    </source>
</evidence>
<dbReference type="Pfam" id="PF13578">
    <property type="entry name" value="Methyltransf_24"/>
    <property type="match status" value="1"/>
</dbReference>
<feature type="region of interest" description="Disordered" evidence="1">
    <location>
        <begin position="1"/>
        <end position="24"/>
    </location>
</feature>
<reference evidence="2" key="1">
    <citation type="submission" date="2020-12" db="EMBL/GenBank/DDBJ databases">
        <title>Geomonas sp. Red875, isolated from river sediment.</title>
        <authorList>
            <person name="Xu Z."/>
            <person name="Zhang Z."/>
            <person name="Masuda Y."/>
            <person name="Itoh H."/>
            <person name="Senoo K."/>
        </authorList>
    </citation>
    <scope>NUCLEOTIDE SEQUENCE</scope>
    <source>
        <strain evidence="2">Red875</strain>
    </source>
</reference>
<name>A0A8J7M254_9BACT</name>
<dbReference type="GO" id="GO:0008168">
    <property type="term" value="F:methyltransferase activity"/>
    <property type="evidence" value="ECO:0007669"/>
    <property type="project" value="UniProtKB-KW"/>
</dbReference>
<dbReference type="Proteomes" id="UP000636888">
    <property type="component" value="Unassembled WGS sequence"/>
</dbReference>
<comment type="caution">
    <text evidence="2">The sequence shown here is derived from an EMBL/GenBank/DDBJ whole genome shotgun (WGS) entry which is preliminary data.</text>
</comment>
<keyword evidence="2" id="KW-0489">Methyltransferase</keyword>
<dbReference type="EMBL" id="JAEMHM010000022">
    <property type="protein sequence ID" value="MBJ6727320.1"/>
    <property type="molecule type" value="Genomic_DNA"/>
</dbReference>
<keyword evidence="2" id="KW-0808">Transferase</keyword>
<evidence type="ECO:0000313" key="3">
    <source>
        <dbReference type="Proteomes" id="UP000636888"/>
    </source>
</evidence>
<dbReference type="AlphaFoldDB" id="A0A8J7M254"/>
<dbReference type="GO" id="GO:0032259">
    <property type="term" value="P:methylation"/>
    <property type="evidence" value="ECO:0007669"/>
    <property type="project" value="UniProtKB-KW"/>
</dbReference>
<organism evidence="2 3">
    <name type="scientific">Geomesophilobacter sediminis</name>
    <dbReference type="NCBI Taxonomy" id="2798584"/>
    <lineage>
        <taxon>Bacteria</taxon>
        <taxon>Pseudomonadati</taxon>
        <taxon>Thermodesulfobacteriota</taxon>
        <taxon>Desulfuromonadia</taxon>
        <taxon>Geobacterales</taxon>
        <taxon>Geobacteraceae</taxon>
        <taxon>Geomesophilobacter</taxon>
    </lineage>
</organism>
<sequence>MSNSLPKTLEPRATGTDPLYGTGQITVSPSPVALPTAPQKIRKRSPLIGLIKMLLPVADLCLAPFVYPSAFLLKLVRSAGVHRMPLCRRALLAVGVFPIRNHYFEPLFDTRALRHSLEQGRRLPGITWNVTEQLRLLGSFRYADEMKGIPDHPAGNLDFHFNNVAFESGDAEFLYSLIRQKKPARIFEIGSGHSTRMARRAIKRNREETPDYRCQHVCIEPYEQPWLEQVGVRVVRRRVEDLDPAFFAVLEENDLLFIDSSHVIRPQGDVLFEYLELLSTLKPGVIVHVHDIFSPRDYPKEWVADEVRLWNEQYLLEAFLTGNRDWKILAAVNYLHHNHFEALKAACPYLTREDNPGSFYLQKVA</sequence>
<dbReference type="RefSeq" id="WP_199386265.1">
    <property type="nucleotide sequence ID" value="NZ_JAEMHM010000022.1"/>
</dbReference>
<gene>
    <name evidence="2" type="ORF">JFN93_21620</name>
</gene>
<proteinExistence type="predicted"/>
<protein>
    <submittedName>
        <fullName evidence="2">Class I SAM-dependent methyltransferase</fullName>
    </submittedName>
</protein>
<accession>A0A8J7M254</accession>
<evidence type="ECO:0000256" key="1">
    <source>
        <dbReference type="SAM" id="MobiDB-lite"/>
    </source>
</evidence>
<dbReference type="InterPro" id="IPR029063">
    <property type="entry name" value="SAM-dependent_MTases_sf"/>
</dbReference>
<keyword evidence="3" id="KW-1185">Reference proteome</keyword>
<dbReference type="SUPFAM" id="SSF53335">
    <property type="entry name" value="S-adenosyl-L-methionine-dependent methyltransferases"/>
    <property type="match status" value="1"/>
</dbReference>